<name>A0A1M5QWN4_9BACT</name>
<dbReference type="RefSeq" id="WP_073135593.1">
    <property type="nucleotide sequence ID" value="NZ_FQWQ01000002.1"/>
</dbReference>
<comment type="subcellular location">
    <subcellularLocation>
        <location evidence="1">Cell membrane</location>
        <topology evidence="1">Multi-pass membrane protein</topology>
    </subcellularLocation>
</comment>
<feature type="transmembrane region" description="Helical" evidence="6">
    <location>
        <begin position="381"/>
        <end position="405"/>
    </location>
</feature>
<evidence type="ECO:0000259" key="7">
    <source>
        <dbReference type="Pfam" id="PF02687"/>
    </source>
</evidence>
<keyword evidence="3 6" id="KW-0812">Transmembrane</keyword>
<evidence type="ECO:0000256" key="3">
    <source>
        <dbReference type="ARBA" id="ARBA00022692"/>
    </source>
</evidence>
<dbReference type="InterPro" id="IPR050250">
    <property type="entry name" value="Macrolide_Exporter_MacB"/>
</dbReference>
<dbReference type="Pfam" id="PF12704">
    <property type="entry name" value="MacB_PCD"/>
    <property type="match status" value="2"/>
</dbReference>
<feature type="domain" description="MacB-like periplasmic core" evidence="8">
    <location>
        <begin position="439"/>
        <end position="617"/>
    </location>
</feature>
<feature type="transmembrane region" description="Helical" evidence="6">
    <location>
        <begin position="751"/>
        <end position="770"/>
    </location>
</feature>
<keyword evidence="10" id="KW-1185">Reference proteome</keyword>
<protein>
    <submittedName>
        <fullName evidence="9">ABC-type antimicrobial peptide transport system, permease component</fullName>
    </submittedName>
</protein>
<evidence type="ECO:0000256" key="6">
    <source>
        <dbReference type="SAM" id="Phobius"/>
    </source>
</evidence>
<dbReference type="PANTHER" id="PTHR30572:SF18">
    <property type="entry name" value="ABC-TYPE MACROLIDE FAMILY EXPORT SYSTEM PERMEASE COMPONENT 2"/>
    <property type="match status" value="1"/>
</dbReference>
<sequence length="792" mass="88479">MFRNYLRVAFRTLHRNKSYVAINTLGLGISLACCITAYLLLAYNIEFNNFHDDRKVSSVFLMVTESTEKDGRHVRDAQAPIVMAPIAIEEIAGIKQYARFLRDGGAMRYGDKTFNEGIAFTDSTFFDLFDFPLAAGSHRSFKAKNSIFISENIAKKYFGDEDPIGKLMVMNFVNDKEIEVLVGGVLKRFPLNNTFYFDVLMRIENFMDIHQIAIDDWKDWRNPTTFLQLESPQNAASLGKQFSRYIPERNKLRTDVVVDAYTLEPFKNTFNDDDIRYGWVNSRIDPKALLIFTSMAAIILLIACFNLTNTSIAMTGKRLKEIGVRKVVGAARQQIVTQFLMETVITITMAILIGLMMAQFIVPAFTEMWNLPYGLADLDGLNFFVAIIVMIFLASMIAGIYPALFSSKFKPVALLKGGVKISGTSLLSRVLVAAQFALSVIVLIAGVVFVLNSKFQEGIQFGYDKDKIVTLTIQGERDYETIKAALERNPKIQSIGVSDGNLGRNSYTTPIRIDTSQFDIQALGVGKNFLETMGLHISEGRLFDLDNASDQEGVVVNRAFVEQTGLKDPINKIIRLHEDRCVILGVVDNHIDNFYRSKKAEPFVFYPAGKNQYVAMQIKGEPQDLPEIKAYLEKTWKEVFPARPFESSFQGDLVMEGARQSNTNMQKIFFFITVLGALLSASGIFALASLNLAKRTKEIGIRKALGASIGNILGLLNREFVIILALAAIAGSVGGYYFTDMLLTQFYAYHISVGWIPVTLCALTIFVIGISTTSSTILKAAQENPVHTLRSE</sequence>
<gene>
    <name evidence="9" type="ORF">SAMN04488109_3031</name>
</gene>
<feature type="transmembrane region" description="Helical" evidence="6">
    <location>
        <begin position="339"/>
        <end position="361"/>
    </location>
</feature>
<keyword evidence="5 6" id="KW-0472">Membrane</keyword>
<feature type="transmembrane region" description="Helical" evidence="6">
    <location>
        <begin position="426"/>
        <end position="451"/>
    </location>
</feature>
<evidence type="ECO:0000313" key="10">
    <source>
        <dbReference type="Proteomes" id="UP000184212"/>
    </source>
</evidence>
<feature type="domain" description="MacB-like periplasmic core" evidence="8">
    <location>
        <begin position="21"/>
        <end position="242"/>
    </location>
</feature>
<dbReference type="GO" id="GO:0005886">
    <property type="term" value="C:plasma membrane"/>
    <property type="evidence" value="ECO:0007669"/>
    <property type="project" value="UniProtKB-SubCell"/>
</dbReference>
<feature type="transmembrane region" description="Helical" evidence="6">
    <location>
        <begin position="668"/>
        <end position="693"/>
    </location>
</feature>
<evidence type="ECO:0000256" key="4">
    <source>
        <dbReference type="ARBA" id="ARBA00022989"/>
    </source>
</evidence>
<dbReference type="OrthoDB" id="973970at2"/>
<dbReference type="GO" id="GO:0022857">
    <property type="term" value="F:transmembrane transporter activity"/>
    <property type="evidence" value="ECO:0007669"/>
    <property type="project" value="TreeGrafter"/>
</dbReference>
<proteinExistence type="predicted"/>
<evidence type="ECO:0000256" key="2">
    <source>
        <dbReference type="ARBA" id="ARBA00022475"/>
    </source>
</evidence>
<dbReference type="PANTHER" id="PTHR30572">
    <property type="entry name" value="MEMBRANE COMPONENT OF TRANSPORTER-RELATED"/>
    <property type="match status" value="1"/>
</dbReference>
<feature type="domain" description="ABC3 transporter permease C-terminal" evidence="7">
    <location>
        <begin position="671"/>
        <end position="785"/>
    </location>
</feature>
<feature type="transmembrane region" description="Helical" evidence="6">
    <location>
        <begin position="720"/>
        <end position="739"/>
    </location>
</feature>
<dbReference type="STRING" id="947013.SAMN04488109_3031"/>
<dbReference type="InterPro" id="IPR025857">
    <property type="entry name" value="MacB_PCD"/>
</dbReference>
<keyword evidence="2" id="KW-1003">Cell membrane</keyword>
<dbReference type="EMBL" id="FQWQ01000002">
    <property type="protein sequence ID" value="SHH17973.1"/>
    <property type="molecule type" value="Genomic_DNA"/>
</dbReference>
<organism evidence="9 10">
    <name type="scientific">Chryseolinea serpens</name>
    <dbReference type="NCBI Taxonomy" id="947013"/>
    <lineage>
        <taxon>Bacteria</taxon>
        <taxon>Pseudomonadati</taxon>
        <taxon>Bacteroidota</taxon>
        <taxon>Cytophagia</taxon>
        <taxon>Cytophagales</taxon>
        <taxon>Fulvivirgaceae</taxon>
        <taxon>Chryseolinea</taxon>
    </lineage>
</organism>
<feature type="transmembrane region" description="Helical" evidence="6">
    <location>
        <begin position="20"/>
        <end position="41"/>
    </location>
</feature>
<evidence type="ECO:0000256" key="1">
    <source>
        <dbReference type="ARBA" id="ARBA00004651"/>
    </source>
</evidence>
<dbReference type="Proteomes" id="UP000184212">
    <property type="component" value="Unassembled WGS sequence"/>
</dbReference>
<dbReference type="InterPro" id="IPR003838">
    <property type="entry name" value="ABC3_permease_C"/>
</dbReference>
<dbReference type="PROSITE" id="PS51257">
    <property type="entry name" value="PROKAR_LIPOPROTEIN"/>
    <property type="match status" value="1"/>
</dbReference>
<accession>A0A1M5QWN4</accession>
<evidence type="ECO:0000256" key="5">
    <source>
        <dbReference type="ARBA" id="ARBA00023136"/>
    </source>
</evidence>
<dbReference type="AlphaFoldDB" id="A0A1M5QWN4"/>
<keyword evidence="4 6" id="KW-1133">Transmembrane helix</keyword>
<feature type="domain" description="ABC3 transporter permease C-terminal" evidence="7">
    <location>
        <begin position="294"/>
        <end position="410"/>
    </location>
</feature>
<evidence type="ECO:0000313" key="9">
    <source>
        <dbReference type="EMBL" id="SHH17973.1"/>
    </source>
</evidence>
<evidence type="ECO:0000259" key="8">
    <source>
        <dbReference type="Pfam" id="PF12704"/>
    </source>
</evidence>
<dbReference type="Pfam" id="PF02687">
    <property type="entry name" value="FtsX"/>
    <property type="match status" value="2"/>
</dbReference>
<feature type="transmembrane region" description="Helical" evidence="6">
    <location>
        <begin position="288"/>
        <end position="308"/>
    </location>
</feature>
<reference evidence="9 10" key="1">
    <citation type="submission" date="2016-11" db="EMBL/GenBank/DDBJ databases">
        <authorList>
            <person name="Jaros S."/>
            <person name="Januszkiewicz K."/>
            <person name="Wedrychowicz H."/>
        </authorList>
    </citation>
    <scope>NUCLEOTIDE SEQUENCE [LARGE SCALE GENOMIC DNA]</scope>
    <source>
        <strain evidence="9 10">DSM 24574</strain>
    </source>
</reference>